<dbReference type="Proteomes" id="UP000623467">
    <property type="component" value="Unassembled WGS sequence"/>
</dbReference>
<dbReference type="InterPro" id="IPR021986">
    <property type="entry name" value="Spherulin4"/>
</dbReference>
<organism evidence="4 5">
    <name type="scientific">Mycena sanguinolenta</name>
    <dbReference type="NCBI Taxonomy" id="230812"/>
    <lineage>
        <taxon>Eukaryota</taxon>
        <taxon>Fungi</taxon>
        <taxon>Dikarya</taxon>
        <taxon>Basidiomycota</taxon>
        <taxon>Agaricomycotina</taxon>
        <taxon>Agaricomycetes</taxon>
        <taxon>Agaricomycetidae</taxon>
        <taxon>Agaricales</taxon>
        <taxon>Marasmiineae</taxon>
        <taxon>Mycenaceae</taxon>
        <taxon>Mycena</taxon>
    </lineage>
</organism>
<dbReference type="PANTHER" id="PTHR35040:SF9">
    <property type="entry name" value="4-LIKE CELL SURFACE PROTEIN, PUTATIVE (AFU_ORTHOLOGUE AFUA_4G14080)-RELATED"/>
    <property type="match status" value="1"/>
</dbReference>
<dbReference type="Pfam" id="PF12138">
    <property type="entry name" value="Spherulin4"/>
    <property type="match status" value="1"/>
</dbReference>
<keyword evidence="2" id="KW-1133">Transmembrane helix</keyword>
<dbReference type="AlphaFoldDB" id="A0A8H6U417"/>
<dbReference type="OrthoDB" id="5342184at2759"/>
<evidence type="ECO:0000256" key="3">
    <source>
        <dbReference type="SAM" id="SignalP"/>
    </source>
</evidence>
<keyword evidence="5" id="KW-1185">Reference proteome</keyword>
<feature type="region of interest" description="Disordered" evidence="1">
    <location>
        <begin position="247"/>
        <end position="347"/>
    </location>
</feature>
<evidence type="ECO:0000313" key="5">
    <source>
        <dbReference type="Proteomes" id="UP000623467"/>
    </source>
</evidence>
<sequence>MQRHGISITVIQLVLVQSIQALSVLLPLYIDHGTNCTAWSPVFAAISAHPSTTFYIIISPRSGPGDNETQPDGDFISCVLRLKPSGSQTVLLGWVGAITPSTGSVLGDIETYGGWDSSYRPSGIYLVDVTPTQGVISTYQSYISHATSVGLNFIALDTYEATSESYLDMVDFVNTYEDSYSSFDPSSLSGTLSKQSVTLKSAPSTGSYTGVISQLHTLGIKAVYITDVSDVALSLPVQLSEFVDEVASAGGSSPGSSPGSTTSPDSSPTPPSSPGSSPGSTTSPDSSPTPLSSPASRSATSPGNSNPSSSSKVNSSTFSASLSNSIITTSSPSSEGTSDQKIASGGHRGSPVAVIVGGVLGVLLFLSVLLSIFLCMRMRQRRRASGNSTRSHPSP</sequence>
<feature type="compositionally biased region" description="Low complexity" evidence="1">
    <location>
        <begin position="247"/>
        <end position="266"/>
    </location>
</feature>
<dbReference type="PANTHER" id="PTHR35040">
    <property type="match status" value="1"/>
</dbReference>
<name>A0A8H6U417_9AGAR</name>
<dbReference type="EMBL" id="JACAZH010000079">
    <property type="protein sequence ID" value="KAF7328447.1"/>
    <property type="molecule type" value="Genomic_DNA"/>
</dbReference>
<keyword evidence="2" id="KW-0812">Transmembrane</keyword>
<proteinExistence type="predicted"/>
<reference evidence="4" key="1">
    <citation type="submission" date="2020-05" db="EMBL/GenBank/DDBJ databases">
        <title>Mycena genomes resolve the evolution of fungal bioluminescence.</title>
        <authorList>
            <person name="Tsai I.J."/>
        </authorList>
    </citation>
    <scope>NUCLEOTIDE SEQUENCE</scope>
    <source>
        <strain evidence="4">160909Yilan</strain>
    </source>
</reference>
<feature type="signal peptide" evidence="3">
    <location>
        <begin position="1"/>
        <end position="21"/>
    </location>
</feature>
<keyword evidence="3" id="KW-0732">Signal</keyword>
<comment type="caution">
    <text evidence="4">The sequence shown here is derived from an EMBL/GenBank/DDBJ whole genome shotgun (WGS) entry which is preliminary data.</text>
</comment>
<feature type="transmembrane region" description="Helical" evidence="2">
    <location>
        <begin position="352"/>
        <end position="375"/>
    </location>
</feature>
<evidence type="ECO:0000256" key="1">
    <source>
        <dbReference type="SAM" id="MobiDB-lite"/>
    </source>
</evidence>
<protein>
    <submittedName>
        <fullName evidence="4">Uncharacterized protein</fullName>
    </submittedName>
</protein>
<feature type="chain" id="PRO_5034526171" evidence="3">
    <location>
        <begin position="22"/>
        <end position="395"/>
    </location>
</feature>
<evidence type="ECO:0000256" key="2">
    <source>
        <dbReference type="SAM" id="Phobius"/>
    </source>
</evidence>
<keyword evidence="2" id="KW-0472">Membrane</keyword>
<gene>
    <name evidence="4" type="ORF">MSAN_02483600</name>
</gene>
<evidence type="ECO:0000313" key="4">
    <source>
        <dbReference type="EMBL" id="KAF7328447.1"/>
    </source>
</evidence>
<feature type="compositionally biased region" description="Low complexity" evidence="1">
    <location>
        <begin position="274"/>
        <end position="337"/>
    </location>
</feature>
<accession>A0A8H6U417</accession>